<feature type="transmembrane region" description="Helical" evidence="15">
    <location>
        <begin position="377"/>
        <end position="394"/>
    </location>
</feature>
<reference evidence="18 19" key="1">
    <citation type="submission" date="2019-03" db="EMBL/GenBank/DDBJ databases">
        <title>Whole genome sequence of Arthrobacter sp JH1-1.</title>
        <authorList>
            <person name="Trinh H.N."/>
        </authorList>
    </citation>
    <scope>NUCLEOTIDE SEQUENCE [LARGE SCALE GENOMIC DNA]</scope>
    <source>
        <strain evidence="18 19">JH1-1</strain>
    </source>
</reference>
<evidence type="ECO:0000313" key="18">
    <source>
        <dbReference type="EMBL" id="TDF92093.1"/>
    </source>
</evidence>
<feature type="transmembrane region" description="Helical" evidence="15">
    <location>
        <begin position="406"/>
        <end position="428"/>
    </location>
</feature>
<dbReference type="EMBL" id="SMRU01000025">
    <property type="protein sequence ID" value="TDF92093.1"/>
    <property type="molecule type" value="Genomic_DNA"/>
</dbReference>
<evidence type="ECO:0000256" key="4">
    <source>
        <dbReference type="ARBA" id="ARBA00006739"/>
    </source>
</evidence>
<feature type="domain" description="Glycosyltransferase 2-like" evidence="16">
    <location>
        <begin position="46"/>
        <end position="212"/>
    </location>
</feature>
<evidence type="ECO:0000259" key="16">
    <source>
        <dbReference type="Pfam" id="PF00535"/>
    </source>
</evidence>
<name>A0A4R5KA78_9MICC</name>
<evidence type="ECO:0000256" key="5">
    <source>
        <dbReference type="ARBA" id="ARBA00012583"/>
    </source>
</evidence>
<keyword evidence="9" id="KW-0256">Endoplasmic reticulum</keyword>
<dbReference type="InterPro" id="IPR001173">
    <property type="entry name" value="Glyco_trans_2-like"/>
</dbReference>
<dbReference type="GO" id="GO:0000271">
    <property type="term" value="P:polysaccharide biosynthetic process"/>
    <property type="evidence" value="ECO:0007669"/>
    <property type="project" value="InterPro"/>
</dbReference>
<evidence type="ECO:0000256" key="9">
    <source>
        <dbReference type="ARBA" id="ARBA00022824"/>
    </source>
</evidence>
<evidence type="ECO:0000256" key="6">
    <source>
        <dbReference type="ARBA" id="ARBA00022676"/>
    </source>
</evidence>
<dbReference type="Pfam" id="PF00535">
    <property type="entry name" value="Glycos_transf_2"/>
    <property type="match status" value="1"/>
</dbReference>
<organism evidence="18 19">
    <name type="scientific">Arthrobacter terricola</name>
    <dbReference type="NCBI Taxonomy" id="2547396"/>
    <lineage>
        <taxon>Bacteria</taxon>
        <taxon>Bacillati</taxon>
        <taxon>Actinomycetota</taxon>
        <taxon>Actinomycetes</taxon>
        <taxon>Micrococcales</taxon>
        <taxon>Micrococcaceae</taxon>
        <taxon>Arthrobacter</taxon>
    </lineage>
</organism>
<comment type="subcellular location">
    <subcellularLocation>
        <location evidence="2">Endoplasmic reticulum membrane</location>
        <topology evidence="2">Single-pass membrane protein</topology>
    </subcellularLocation>
    <subcellularLocation>
        <location evidence="1">Membrane</location>
        <topology evidence="1">Multi-pass membrane protein</topology>
    </subcellularLocation>
</comment>
<feature type="transmembrane region" description="Helical" evidence="15">
    <location>
        <begin position="338"/>
        <end position="356"/>
    </location>
</feature>
<dbReference type="AlphaFoldDB" id="A0A4R5KA78"/>
<keyword evidence="11 15" id="KW-1133">Transmembrane helix</keyword>
<keyword evidence="12 15" id="KW-0472">Membrane</keyword>
<dbReference type="SUPFAM" id="SSF53448">
    <property type="entry name" value="Nucleotide-diphospho-sugar transferases"/>
    <property type="match status" value="1"/>
</dbReference>
<keyword evidence="7 18" id="KW-0808">Transferase</keyword>
<dbReference type="Proteomes" id="UP000295511">
    <property type="component" value="Unassembled WGS sequence"/>
</dbReference>
<comment type="caution">
    <text evidence="18">The sequence shown here is derived from an EMBL/GenBank/DDBJ whole genome shotgun (WGS) entry which is preliminary data.</text>
</comment>
<accession>A0A4R5KA78</accession>
<comment type="similarity">
    <text evidence="4">Belongs to the glycosyltransferase 2 family.</text>
</comment>
<dbReference type="InterPro" id="IPR035518">
    <property type="entry name" value="DPG_synthase"/>
</dbReference>
<evidence type="ECO:0000313" key="19">
    <source>
        <dbReference type="Proteomes" id="UP000295511"/>
    </source>
</evidence>
<keyword evidence="6" id="KW-0328">Glycosyltransferase</keyword>
<feature type="compositionally biased region" description="Low complexity" evidence="14">
    <location>
        <begin position="451"/>
        <end position="469"/>
    </location>
</feature>
<dbReference type="GO" id="GO:0006487">
    <property type="term" value="P:protein N-linked glycosylation"/>
    <property type="evidence" value="ECO:0007669"/>
    <property type="project" value="TreeGrafter"/>
</dbReference>
<dbReference type="PANTHER" id="PTHR10859">
    <property type="entry name" value="GLYCOSYL TRANSFERASE"/>
    <property type="match status" value="1"/>
</dbReference>
<dbReference type="CDD" id="cd04188">
    <property type="entry name" value="DPG_synthase"/>
    <property type="match status" value="1"/>
</dbReference>
<dbReference type="OrthoDB" id="2369748at2"/>
<keyword evidence="10" id="KW-0735">Signal-anchor</keyword>
<comment type="pathway">
    <text evidence="3">Protein modification; protein glycosylation.</text>
</comment>
<evidence type="ECO:0000256" key="3">
    <source>
        <dbReference type="ARBA" id="ARBA00004922"/>
    </source>
</evidence>
<evidence type="ECO:0000256" key="2">
    <source>
        <dbReference type="ARBA" id="ARBA00004389"/>
    </source>
</evidence>
<keyword evidence="8 15" id="KW-0812">Transmembrane</keyword>
<dbReference type="GO" id="GO:0016020">
    <property type="term" value="C:membrane"/>
    <property type="evidence" value="ECO:0007669"/>
    <property type="project" value="UniProtKB-SubCell"/>
</dbReference>
<dbReference type="EC" id="2.4.1.117" evidence="5"/>
<evidence type="ECO:0000256" key="1">
    <source>
        <dbReference type="ARBA" id="ARBA00004141"/>
    </source>
</evidence>
<evidence type="ECO:0000256" key="15">
    <source>
        <dbReference type="SAM" id="Phobius"/>
    </source>
</evidence>
<sequence>MTLIEPTTGTHKDPAVVPPGLPDNRTMTSVRRGPVDIRSAVPVLDVTIPVFNEERDLEECVRRLHGHLRDSFPHGFRITVADNASTDNTLKIAERVARELPELVVVHLAEKGRGNALRKVWLASPSPVLAYMDVDLSTDLAALAPLLAPLISGHSDLAIGTRLTRNSRVVRGPKREFISRSYNLMLHSFMGARFSDAQCGFKAIRADVAQRILPHTMDNSWFFDTELLVLAERCGLRVHEVPVDWIDDPNSSVDVVRTALADIRGMVRLTRDLVSGRIPVPELRAALARGPLPASSRTAEQTPRSSLFGQLVRFGAIGAASTLAYVLIFVLFRTFLDPQFANFLALLITAIANTGANRRFTFGIQGGNPVRHHFEGLIVFGIGLALTSGALAWVHSTTTPERWGELLAVVGANLVATAVRFLLFRLWVFRLPANVPAQPGSPAQPNTNQPATTEESTTEASTLTETAAS</sequence>
<gene>
    <name evidence="18" type="ORF">E1809_19130</name>
</gene>
<evidence type="ECO:0000256" key="10">
    <source>
        <dbReference type="ARBA" id="ARBA00022968"/>
    </source>
</evidence>
<dbReference type="InterPro" id="IPR029044">
    <property type="entry name" value="Nucleotide-diphossugar_trans"/>
</dbReference>
<evidence type="ECO:0000256" key="12">
    <source>
        <dbReference type="ARBA" id="ARBA00023136"/>
    </source>
</evidence>
<protein>
    <recommendedName>
        <fullName evidence="5">dolichyl-phosphate beta-glucosyltransferase</fullName>
        <ecNumber evidence="5">2.4.1.117</ecNumber>
    </recommendedName>
</protein>
<feature type="compositionally biased region" description="Polar residues" evidence="14">
    <location>
        <begin position="441"/>
        <end position="450"/>
    </location>
</feature>
<evidence type="ECO:0000256" key="8">
    <source>
        <dbReference type="ARBA" id="ARBA00022692"/>
    </source>
</evidence>
<dbReference type="PANTHER" id="PTHR10859:SF91">
    <property type="entry name" value="DOLICHYL-PHOSPHATE BETA-GLUCOSYLTRANSFERASE"/>
    <property type="match status" value="1"/>
</dbReference>
<comment type="catalytic activity">
    <reaction evidence="13">
        <text>a di-trans,poly-cis-dolichyl phosphate + UDP-alpha-D-glucose = a di-trans,poly-cis-dolichyl beta-D-glucosyl phosphate + UDP</text>
        <dbReference type="Rhea" id="RHEA:15401"/>
        <dbReference type="Rhea" id="RHEA-COMP:19498"/>
        <dbReference type="Rhea" id="RHEA-COMP:19502"/>
        <dbReference type="ChEBI" id="CHEBI:57525"/>
        <dbReference type="ChEBI" id="CHEBI:57683"/>
        <dbReference type="ChEBI" id="CHEBI:58223"/>
        <dbReference type="ChEBI" id="CHEBI:58885"/>
        <dbReference type="EC" id="2.4.1.117"/>
    </reaction>
    <physiologicalReaction direction="left-to-right" evidence="13">
        <dbReference type="Rhea" id="RHEA:15402"/>
    </physiologicalReaction>
</comment>
<evidence type="ECO:0000256" key="13">
    <source>
        <dbReference type="ARBA" id="ARBA00045097"/>
    </source>
</evidence>
<dbReference type="InterPro" id="IPR007267">
    <property type="entry name" value="GtrA_DPMS_TM"/>
</dbReference>
<evidence type="ECO:0000256" key="11">
    <source>
        <dbReference type="ARBA" id="ARBA00022989"/>
    </source>
</evidence>
<dbReference type="Pfam" id="PF04138">
    <property type="entry name" value="GtrA_DPMS_TM"/>
    <property type="match status" value="1"/>
</dbReference>
<evidence type="ECO:0000256" key="14">
    <source>
        <dbReference type="SAM" id="MobiDB-lite"/>
    </source>
</evidence>
<evidence type="ECO:0000256" key="7">
    <source>
        <dbReference type="ARBA" id="ARBA00022679"/>
    </source>
</evidence>
<dbReference type="RefSeq" id="WP_133205836.1">
    <property type="nucleotide sequence ID" value="NZ_SMRU01000025.1"/>
</dbReference>
<dbReference type="GO" id="GO:0004581">
    <property type="term" value="F:dolichyl-phosphate beta-glucosyltransferase activity"/>
    <property type="evidence" value="ECO:0007669"/>
    <property type="project" value="UniProtKB-EC"/>
</dbReference>
<dbReference type="Gene3D" id="3.90.550.10">
    <property type="entry name" value="Spore Coat Polysaccharide Biosynthesis Protein SpsA, Chain A"/>
    <property type="match status" value="1"/>
</dbReference>
<keyword evidence="19" id="KW-1185">Reference proteome</keyword>
<feature type="region of interest" description="Disordered" evidence="14">
    <location>
        <begin position="1"/>
        <end position="29"/>
    </location>
</feature>
<feature type="region of interest" description="Disordered" evidence="14">
    <location>
        <begin position="438"/>
        <end position="469"/>
    </location>
</feature>
<proteinExistence type="inferred from homology"/>
<evidence type="ECO:0000259" key="17">
    <source>
        <dbReference type="Pfam" id="PF04138"/>
    </source>
</evidence>
<feature type="transmembrane region" description="Helical" evidence="15">
    <location>
        <begin position="311"/>
        <end position="332"/>
    </location>
</feature>
<feature type="domain" description="GtrA/DPMS transmembrane" evidence="17">
    <location>
        <begin position="313"/>
        <end position="429"/>
    </location>
</feature>